<dbReference type="Gene3D" id="3.30.450.20">
    <property type="entry name" value="PAS domain"/>
    <property type="match status" value="1"/>
</dbReference>
<evidence type="ECO:0000256" key="12">
    <source>
        <dbReference type="ARBA" id="ARBA00023012"/>
    </source>
</evidence>
<dbReference type="RefSeq" id="WP_069859502.1">
    <property type="nucleotide sequence ID" value="NZ_BDFE01000017.1"/>
</dbReference>
<gene>
    <name evidence="16" type="ORF">DPF_1963</name>
</gene>
<evidence type="ECO:0000256" key="8">
    <source>
        <dbReference type="ARBA" id="ARBA00022741"/>
    </source>
</evidence>
<dbReference type="SUPFAM" id="SSF47384">
    <property type="entry name" value="Homodimeric domain of signal transducing histidine kinase"/>
    <property type="match status" value="1"/>
</dbReference>
<evidence type="ECO:0000256" key="2">
    <source>
        <dbReference type="ARBA" id="ARBA00004651"/>
    </source>
</evidence>
<dbReference type="Gene3D" id="1.10.287.130">
    <property type="match status" value="1"/>
</dbReference>
<dbReference type="SUPFAM" id="SSF55874">
    <property type="entry name" value="ATPase domain of HSP90 chaperone/DNA topoisomerase II/histidine kinase"/>
    <property type="match status" value="1"/>
</dbReference>
<comment type="catalytic activity">
    <reaction evidence="1">
        <text>ATP + protein L-histidine = ADP + protein N-phospho-L-histidine.</text>
        <dbReference type="EC" id="2.7.13.3"/>
    </reaction>
</comment>
<evidence type="ECO:0000256" key="6">
    <source>
        <dbReference type="ARBA" id="ARBA00022679"/>
    </source>
</evidence>
<feature type="transmembrane region" description="Helical" evidence="14">
    <location>
        <begin position="12"/>
        <end position="36"/>
    </location>
</feature>
<dbReference type="AlphaFoldDB" id="A0A194AJK8"/>
<dbReference type="GO" id="GO:0005524">
    <property type="term" value="F:ATP binding"/>
    <property type="evidence" value="ECO:0007669"/>
    <property type="project" value="UniProtKB-KW"/>
</dbReference>
<evidence type="ECO:0000256" key="5">
    <source>
        <dbReference type="ARBA" id="ARBA00022553"/>
    </source>
</evidence>
<keyword evidence="17" id="KW-1185">Reference proteome</keyword>
<dbReference type="CDD" id="cd18774">
    <property type="entry name" value="PDC2_HK_sensor"/>
    <property type="match status" value="1"/>
</dbReference>
<sequence length="560" mass="63223">MGERYYTTLRKQILTGMILVPVIPFLLIIGVGYYHFSTSIKENTIASMERIVRDHRDMVASFLRERRADLAFVLAEHGFQELQNPEILSTVFTHLQKESPTFVDLGIFDPQGVLVAYVGPYKLSGKVYKETTWFREVMNKGFFQSDVFLGFRNIPHFVIALSGNHEQQPWVIRATIDTYRFSEIVESIRIGRTGEAYIVNKSGIFQTQRRSGGRFLEHAGEQLHYPDRPNGIRTYVQKDHRDMTFLYATTWIIPHKWLLVVRQDKNDAFAALNKAAWMSLVIAVVSGMGMIFLAIVLSKRIEKRLRITDKEKASLQDQLIRATRLAELGEMAAGFAHEINNPLQVMESDHAYIALILEDMKQKGDFREGEDSQELEQALGQIKKQIRRCARITQSILRFGRQGKPEYKKIDLTTFMPEVVSMIAKKASVNGIELTSTLPEQPLTIHADPGHMQQVLLNLFNNAIYAIVERHGSEGGRLGITGTRTDEGLVEIRVQDNGGGISPENQKKIFSPFFTTKPVGKGTGLGLSVCFGLVENMGGTMEVSSQQGTGTTFTLRFPSR</sequence>
<keyword evidence="4" id="KW-1003">Cell membrane</keyword>
<name>A0A194AJK8_9BACT</name>
<keyword evidence="10" id="KW-0067">ATP-binding</keyword>
<dbReference type="InterPro" id="IPR033479">
    <property type="entry name" value="dCache_1"/>
</dbReference>
<dbReference type="SMART" id="SM00387">
    <property type="entry name" value="HATPase_c"/>
    <property type="match status" value="1"/>
</dbReference>
<keyword evidence="11 14" id="KW-1133">Transmembrane helix</keyword>
<feature type="transmembrane region" description="Helical" evidence="14">
    <location>
        <begin position="275"/>
        <end position="297"/>
    </location>
</feature>
<dbReference type="PANTHER" id="PTHR43065">
    <property type="entry name" value="SENSOR HISTIDINE KINASE"/>
    <property type="match status" value="1"/>
</dbReference>
<evidence type="ECO:0000256" key="14">
    <source>
        <dbReference type="SAM" id="Phobius"/>
    </source>
</evidence>
<comment type="caution">
    <text evidence="16">The sequence shown here is derived from an EMBL/GenBank/DDBJ whole genome shotgun (WGS) entry which is preliminary data.</text>
</comment>
<evidence type="ECO:0000259" key="15">
    <source>
        <dbReference type="PROSITE" id="PS50109"/>
    </source>
</evidence>
<evidence type="ECO:0000256" key="9">
    <source>
        <dbReference type="ARBA" id="ARBA00022777"/>
    </source>
</evidence>
<dbReference type="EMBL" id="BDFE01000017">
    <property type="protein sequence ID" value="GAU09241.1"/>
    <property type="molecule type" value="Genomic_DNA"/>
</dbReference>
<dbReference type="Pfam" id="PF00512">
    <property type="entry name" value="HisKA"/>
    <property type="match status" value="1"/>
</dbReference>
<dbReference type="CDD" id="cd00082">
    <property type="entry name" value="HisKA"/>
    <property type="match status" value="1"/>
</dbReference>
<keyword evidence="7 14" id="KW-0812">Transmembrane</keyword>
<comment type="subcellular location">
    <subcellularLocation>
        <location evidence="2">Cell membrane</location>
        <topology evidence="2">Multi-pass membrane protein</topology>
    </subcellularLocation>
</comment>
<dbReference type="PANTHER" id="PTHR43065:SF10">
    <property type="entry name" value="PEROXIDE STRESS-ACTIVATED HISTIDINE KINASE MAK3"/>
    <property type="match status" value="1"/>
</dbReference>
<proteinExistence type="predicted"/>
<evidence type="ECO:0000256" key="10">
    <source>
        <dbReference type="ARBA" id="ARBA00022840"/>
    </source>
</evidence>
<evidence type="ECO:0000256" key="4">
    <source>
        <dbReference type="ARBA" id="ARBA00022475"/>
    </source>
</evidence>
<dbReference type="STRING" id="1592317.DPF_1963"/>
<dbReference type="InterPro" id="IPR005467">
    <property type="entry name" value="His_kinase_dom"/>
</dbReference>
<dbReference type="SMART" id="SM00388">
    <property type="entry name" value="HisKA"/>
    <property type="match status" value="1"/>
</dbReference>
<protein>
    <recommendedName>
        <fullName evidence="3">histidine kinase</fullName>
        <ecNumber evidence="3">2.7.13.3</ecNumber>
    </recommendedName>
</protein>
<keyword evidence="12" id="KW-0902">Two-component regulatory system</keyword>
<dbReference type="GO" id="GO:0000155">
    <property type="term" value="F:phosphorelay sensor kinase activity"/>
    <property type="evidence" value="ECO:0007669"/>
    <property type="project" value="InterPro"/>
</dbReference>
<dbReference type="InterPro" id="IPR003661">
    <property type="entry name" value="HisK_dim/P_dom"/>
</dbReference>
<evidence type="ECO:0000256" key="13">
    <source>
        <dbReference type="ARBA" id="ARBA00023136"/>
    </source>
</evidence>
<keyword evidence="8" id="KW-0547">Nucleotide-binding</keyword>
<dbReference type="Gene3D" id="3.30.565.10">
    <property type="entry name" value="Histidine kinase-like ATPase, C-terminal domain"/>
    <property type="match status" value="1"/>
</dbReference>
<organism evidence="16 17">
    <name type="scientific">Desulfoplanes formicivorans</name>
    <dbReference type="NCBI Taxonomy" id="1592317"/>
    <lineage>
        <taxon>Bacteria</taxon>
        <taxon>Pseudomonadati</taxon>
        <taxon>Thermodesulfobacteriota</taxon>
        <taxon>Desulfovibrionia</taxon>
        <taxon>Desulfovibrionales</taxon>
        <taxon>Desulfoplanaceae</taxon>
        <taxon>Desulfoplanes</taxon>
    </lineage>
</organism>
<dbReference type="Pfam" id="PF02518">
    <property type="entry name" value="HATPase_c"/>
    <property type="match status" value="1"/>
</dbReference>
<reference evidence="17" key="1">
    <citation type="submission" date="2016-06" db="EMBL/GenBank/DDBJ databases">
        <title>Draft genome sequence of Desulfoplanes formicivorans strain Pf12B.</title>
        <authorList>
            <person name="Watanabe M."/>
            <person name="Kojima H."/>
            <person name="Fukui M."/>
        </authorList>
    </citation>
    <scope>NUCLEOTIDE SEQUENCE [LARGE SCALE GENOMIC DNA]</scope>
    <source>
        <strain evidence="17">Pf12B</strain>
    </source>
</reference>
<evidence type="ECO:0000313" key="17">
    <source>
        <dbReference type="Proteomes" id="UP000095200"/>
    </source>
</evidence>
<keyword evidence="5" id="KW-0597">Phosphoprotein</keyword>
<dbReference type="EC" id="2.7.13.3" evidence="3"/>
<dbReference type="Proteomes" id="UP000095200">
    <property type="component" value="Unassembled WGS sequence"/>
</dbReference>
<dbReference type="PRINTS" id="PR00344">
    <property type="entry name" value="BCTRLSENSOR"/>
</dbReference>
<dbReference type="InterPro" id="IPR003594">
    <property type="entry name" value="HATPase_dom"/>
</dbReference>
<dbReference type="InterPro" id="IPR036890">
    <property type="entry name" value="HATPase_C_sf"/>
</dbReference>
<evidence type="ECO:0000256" key="7">
    <source>
        <dbReference type="ARBA" id="ARBA00022692"/>
    </source>
</evidence>
<evidence type="ECO:0000256" key="11">
    <source>
        <dbReference type="ARBA" id="ARBA00022989"/>
    </source>
</evidence>
<dbReference type="OrthoDB" id="9777714at2"/>
<dbReference type="PROSITE" id="PS50109">
    <property type="entry name" value="HIS_KIN"/>
    <property type="match status" value="1"/>
</dbReference>
<dbReference type="InterPro" id="IPR004358">
    <property type="entry name" value="Sig_transdc_His_kin-like_C"/>
</dbReference>
<evidence type="ECO:0000313" key="16">
    <source>
        <dbReference type="EMBL" id="GAU09241.1"/>
    </source>
</evidence>
<keyword evidence="6" id="KW-0808">Transferase</keyword>
<keyword evidence="9 16" id="KW-0418">Kinase</keyword>
<dbReference type="Pfam" id="PF02743">
    <property type="entry name" value="dCache_1"/>
    <property type="match status" value="1"/>
</dbReference>
<evidence type="ECO:0000256" key="1">
    <source>
        <dbReference type="ARBA" id="ARBA00000085"/>
    </source>
</evidence>
<evidence type="ECO:0000256" key="3">
    <source>
        <dbReference type="ARBA" id="ARBA00012438"/>
    </source>
</evidence>
<dbReference type="GO" id="GO:0005886">
    <property type="term" value="C:plasma membrane"/>
    <property type="evidence" value="ECO:0007669"/>
    <property type="project" value="UniProtKB-SubCell"/>
</dbReference>
<feature type="domain" description="Histidine kinase" evidence="15">
    <location>
        <begin position="334"/>
        <end position="560"/>
    </location>
</feature>
<accession>A0A194AJK8</accession>
<keyword evidence="13 14" id="KW-0472">Membrane</keyword>
<dbReference type="InterPro" id="IPR036097">
    <property type="entry name" value="HisK_dim/P_sf"/>
</dbReference>